<sequence length="155" mass="16791">MVMKRKERIAVVGMGNLLMSDDGVGVHVVHQLQEKKIEGVELIDAGTAVIHTADCLRGVDRIVVVDALKAGQAPGTIYLMDGDEVFENDYSLSIHSLGLKTALRFLAPDEKPAEWSLVGVEPETLELGTRLSEPVSDAVSGAVRTVENLIEEWQA</sequence>
<dbReference type="GO" id="GO:0008047">
    <property type="term" value="F:enzyme activator activity"/>
    <property type="evidence" value="ECO:0007669"/>
    <property type="project" value="InterPro"/>
</dbReference>
<dbReference type="GO" id="GO:0016485">
    <property type="term" value="P:protein processing"/>
    <property type="evidence" value="ECO:0007669"/>
    <property type="project" value="TreeGrafter"/>
</dbReference>
<dbReference type="SUPFAM" id="SSF53163">
    <property type="entry name" value="HybD-like"/>
    <property type="match status" value="1"/>
</dbReference>
<accession>A0A6C2UTK5</accession>
<dbReference type="Proteomes" id="UP000346198">
    <property type="component" value="Unassembled WGS sequence"/>
</dbReference>
<dbReference type="EMBL" id="CAAHFH010000002">
    <property type="protein sequence ID" value="VGO22621.1"/>
    <property type="molecule type" value="Genomic_DNA"/>
</dbReference>
<evidence type="ECO:0000313" key="2">
    <source>
        <dbReference type="Proteomes" id="UP000346198"/>
    </source>
</evidence>
<gene>
    <name evidence="1" type="primary">hybD</name>
    <name evidence="1" type="ORF">SCARR_04706</name>
</gene>
<dbReference type="InterPro" id="IPR000671">
    <property type="entry name" value="Peptidase_A31"/>
</dbReference>
<dbReference type="Gene3D" id="3.40.50.1450">
    <property type="entry name" value="HybD-like"/>
    <property type="match status" value="1"/>
</dbReference>
<keyword evidence="1" id="KW-0645">Protease</keyword>
<dbReference type="CDD" id="cd00518">
    <property type="entry name" value="H2MP"/>
    <property type="match status" value="1"/>
</dbReference>
<dbReference type="GO" id="GO:0004175">
    <property type="term" value="F:endopeptidase activity"/>
    <property type="evidence" value="ECO:0007669"/>
    <property type="project" value="TreeGrafter"/>
</dbReference>
<dbReference type="Pfam" id="PF01750">
    <property type="entry name" value="HycI"/>
    <property type="match status" value="1"/>
</dbReference>
<dbReference type="InterPro" id="IPR023430">
    <property type="entry name" value="Pept_HybD-like_dom_sf"/>
</dbReference>
<organism evidence="1 2">
    <name type="scientific">Pontiella sulfatireligans</name>
    <dbReference type="NCBI Taxonomy" id="2750658"/>
    <lineage>
        <taxon>Bacteria</taxon>
        <taxon>Pseudomonadati</taxon>
        <taxon>Kiritimatiellota</taxon>
        <taxon>Kiritimatiellia</taxon>
        <taxon>Kiritimatiellales</taxon>
        <taxon>Pontiellaceae</taxon>
        <taxon>Pontiella</taxon>
    </lineage>
</organism>
<dbReference type="PRINTS" id="PR00446">
    <property type="entry name" value="HYDRGNUPTAKE"/>
</dbReference>
<proteinExistence type="predicted"/>
<keyword evidence="1" id="KW-0378">Hydrolase</keyword>
<dbReference type="AlphaFoldDB" id="A0A6C2UTK5"/>
<name>A0A6C2UTK5_9BACT</name>
<reference evidence="1 2" key="1">
    <citation type="submission" date="2019-04" db="EMBL/GenBank/DDBJ databases">
        <authorList>
            <person name="Van Vliet M D."/>
        </authorList>
    </citation>
    <scope>NUCLEOTIDE SEQUENCE [LARGE SCALE GENOMIC DNA]</scope>
    <source>
        <strain evidence="1 2">F21</strain>
    </source>
</reference>
<evidence type="ECO:0000313" key="1">
    <source>
        <dbReference type="EMBL" id="VGO22621.1"/>
    </source>
</evidence>
<protein>
    <submittedName>
        <fullName evidence="1">Hydrogenase 2 maturation protease</fullName>
    </submittedName>
</protein>
<dbReference type="PANTHER" id="PTHR30302:SF7">
    <property type="entry name" value="F420-NONREDUCING HYDROGENASE II"/>
    <property type="match status" value="1"/>
</dbReference>
<dbReference type="PANTHER" id="PTHR30302">
    <property type="entry name" value="HYDROGENASE 1 MATURATION PROTEASE"/>
    <property type="match status" value="1"/>
</dbReference>
<dbReference type="NCBIfam" id="TIGR00072">
    <property type="entry name" value="hydrog_prot"/>
    <property type="match status" value="1"/>
</dbReference>
<keyword evidence="2" id="KW-1185">Reference proteome</keyword>